<dbReference type="SUPFAM" id="SSF48576">
    <property type="entry name" value="Terpenoid synthases"/>
    <property type="match status" value="1"/>
</dbReference>
<reference evidence="2" key="1">
    <citation type="submission" date="2019-07" db="EMBL/GenBank/DDBJ databases">
        <title>Annotation for the trematode Paragonimus miyazaki's.</title>
        <authorList>
            <person name="Choi Y.-J."/>
        </authorList>
    </citation>
    <scope>NUCLEOTIDE SEQUENCE</scope>
    <source>
        <strain evidence="2">Japan</strain>
    </source>
</reference>
<organism evidence="2 3">
    <name type="scientific">Paragonimus skrjabini miyazakii</name>
    <dbReference type="NCBI Taxonomy" id="59628"/>
    <lineage>
        <taxon>Eukaryota</taxon>
        <taxon>Metazoa</taxon>
        <taxon>Spiralia</taxon>
        <taxon>Lophotrochozoa</taxon>
        <taxon>Platyhelminthes</taxon>
        <taxon>Trematoda</taxon>
        <taxon>Digenea</taxon>
        <taxon>Plagiorchiida</taxon>
        <taxon>Troglotremata</taxon>
        <taxon>Troglotrematidae</taxon>
        <taxon>Paragonimus</taxon>
    </lineage>
</organism>
<evidence type="ECO:0000256" key="1">
    <source>
        <dbReference type="SAM" id="MobiDB-lite"/>
    </source>
</evidence>
<evidence type="ECO:0000313" key="3">
    <source>
        <dbReference type="Proteomes" id="UP000822476"/>
    </source>
</evidence>
<accession>A0A8S9ZCI1</accession>
<sequence length="578" mass="63338">MQSKWFELITRAEKLLGGPPPFINLRSLLTSEVGFLAARARRLAASVDHPFFEVVRACLRGKSVSYPFLPPSSAITEPGGTVTSGQRASNGLIILLVGQCHAGVAASPTKLFSQHRSLAELFETIHLAITIHKSLIDPKSFNLSSLSASHHSGDSNEHSIEQDLEAGNKVATLTGDVLLASVSTTLASFHNARIVDIVSEAIGNMLEAEFSPLAIHFTRNRFRNSNTSKTDCSGQAHTPQSQTGVPQWLEYVGLSRGSIMGSCCQSTVMLAEPFSSDQPKTGGNHGEIKATDSTANCAYRLGHGWATLIRLLDERAYVRRLLDQRVSAKLPPINQVINCYWPRHDYVENGLHEPSLVDAIVSNHTRVVPVDLASEARTDLLESPIMPSIYNHEMLPELTEEEKQHAAKQRLRSDKISSLMGRCLLKGWRMLDESCPICGTILFKPQDGDRYCVACSEVDVDDNSKPPQGDSSNNSVRSTKTTEECIPTSHNISSSANDRNNLPHPCSDLVCKDPIKTTVIPNSSRIVNTLYTKIEWCVDRLSQADTPDGIQQWARAVQTLVDVTESICKSVAVRNVPN</sequence>
<dbReference type="PANTHER" id="PTHR16537">
    <property type="entry name" value="SJOEGREN SYNDROME/SCLERODERMA AUTOANTIGEN 1"/>
    <property type="match status" value="1"/>
</dbReference>
<name>A0A8S9ZCI1_9TREM</name>
<gene>
    <name evidence="2" type="ORF">EG68_00836</name>
</gene>
<feature type="compositionally biased region" description="Polar residues" evidence="1">
    <location>
        <begin position="488"/>
        <end position="498"/>
    </location>
</feature>
<dbReference type="InterPro" id="IPR008949">
    <property type="entry name" value="Isoprenoid_synthase_dom_sf"/>
</dbReference>
<comment type="caution">
    <text evidence="2">The sequence shown here is derived from an EMBL/GenBank/DDBJ whole genome shotgun (WGS) entry which is preliminary data.</text>
</comment>
<dbReference type="Proteomes" id="UP000822476">
    <property type="component" value="Unassembled WGS sequence"/>
</dbReference>
<dbReference type="Pfam" id="PF06677">
    <property type="entry name" value="Auto_anti-p27"/>
    <property type="match status" value="1"/>
</dbReference>
<feature type="compositionally biased region" description="Polar residues" evidence="1">
    <location>
        <begin position="465"/>
        <end position="479"/>
    </location>
</feature>
<proteinExistence type="predicted"/>
<keyword evidence="3" id="KW-1185">Reference proteome</keyword>
<feature type="region of interest" description="Disordered" evidence="1">
    <location>
        <begin position="462"/>
        <end position="498"/>
    </location>
</feature>
<protein>
    <submittedName>
        <fullName evidence="2">Uncharacterized protein</fullName>
    </submittedName>
</protein>
<evidence type="ECO:0000313" key="2">
    <source>
        <dbReference type="EMBL" id="KAF7261937.1"/>
    </source>
</evidence>
<dbReference type="AlphaFoldDB" id="A0A8S9ZCI1"/>
<dbReference type="Gene3D" id="1.10.600.10">
    <property type="entry name" value="Farnesyl Diphosphate Synthase"/>
    <property type="match status" value="1"/>
</dbReference>
<dbReference type="InterPro" id="IPR009563">
    <property type="entry name" value="SSSCA1"/>
</dbReference>
<dbReference type="PANTHER" id="PTHR16537:SF1">
    <property type="entry name" value="PROTEIN ZNRD2"/>
    <property type="match status" value="1"/>
</dbReference>
<dbReference type="InterPro" id="IPR051888">
    <property type="entry name" value="UPF0148_domain"/>
</dbReference>
<dbReference type="EMBL" id="JTDE01000217">
    <property type="protein sequence ID" value="KAF7261937.1"/>
    <property type="molecule type" value="Genomic_DNA"/>
</dbReference>
<dbReference type="OrthoDB" id="9983019at2759"/>